<proteinExistence type="predicted"/>
<name>A0A502CTI0_9MICO</name>
<protein>
    <submittedName>
        <fullName evidence="2">NERD domain-containing protein</fullName>
    </submittedName>
</protein>
<dbReference type="EMBL" id="RCZM01000004">
    <property type="protein sequence ID" value="TPG15994.1"/>
    <property type="molecule type" value="Genomic_DNA"/>
</dbReference>
<reference evidence="2 3" key="1">
    <citation type="journal article" date="2019" name="Environ. Microbiol.">
        <title>Species interactions and distinct microbial communities in high Arctic permafrost affected cryosols are associated with the CH4 and CO2 gas fluxes.</title>
        <authorList>
            <person name="Altshuler I."/>
            <person name="Hamel J."/>
            <person name="Turney S."/>
            <person name="Magnuson E."/>
            <person name="Levesque R."/>
            <person name="Greer C."/>
            <person name="Whyte L.G."/>
        </authorList>
    </citation>
    <scope>NUCLEOTIDE SEQUENCE [LARGE SCALE GENOMIC DNA]</scope>
    <source>
        <strain evidence="2 3">S9.3A</strain>
    </source>
</reference>
<evidence type="ECO:0000313" key="2">
    <source>
        <dbReference type="EMBL" id="TPG15994.1"/>
    </source>
</evidence>
<dbReference type="InterPro" id="IPR011528">
    <property type="entry name" value="NERD"/>
</dbReference>
<sequence>MVEDLSMPAPAPRRRAGLFTRLLTVRAFRTQQAQPRVTKSHAAVCTLLDAAAAKGVLALHNRRVPGRRGRIEHLAVGAGGVYVIDALHFKNASIEVRPTDDPEAGDDLVVGGRVLTSAVRAVAQRVEVLHLILVAAGLPDVPVTGALCFVDGLLPLSVADLQVEGMHVLRPSGLTALVAGPGPLGSQHRETLREFLAIRLPAST</sequence>
<dbReference type="AlphaFoldDB" id="A0A502CTI0"/>
<comment type="caution">
    <text evidence="2">The sequence shown here is derived from an EMBL/GenBank/DDBJ whole genome shotgun (WGS) entry which is preliminary data.</text>
</comment>
<organism evidence="2 3">
    <name type="scientific">Pedococcus bigeumensis</name>
    <dbReference type="NCBI Taxonomy" id="433644"/>
    <lineage>
        <taxon>Bacteria</taxon>
        <taxon>Bacillati</taxon>
        <taxon>Actinomycetota</taxon>
        <taxon>Actinomycetes</taxon>
        <taxon>Micrococcales</taxon>
        <taxon>Intrasporangiaceae</taxon>
        <taxon>Pedococcus</taxon>
    </lineage>
</organism>
<keyword evidence="3" id="KW-1185">Reference proteome</keyword>
<evidence type="ECO:0000313" key="3">
    <source>
        <dbReference type="Proteomes" id="UP000317722"/>
    </source>
</evidence>
<dbReference type="Pfam" id="PF08378">
    <property type="entry name" value="NERD"/>
    <property type="match status" value="1"/>
</dbReference>
<evidence type="ECO:0000259" key="1">
    <source>
        <dbReference type="Pfam" id="PF08378"/>
    </source>
</evidence>
<gene>
    <name evidence="2" type="ORF">EAH86_12175</name>
</gene>
<dbReference type="Proteomes" id="UP000317722">
    <property type="component" value="Unassembled WGS sequence"/>
</dbReference>
<accession>A0A502CTI0</accession>
<feature type="domain" description="NERD" evidence="1">
    <location>
        <begin position="44"/>
        <end position="150"/>
    </location>
</feature>